<evidence type="ECO:0000313" key="3">
    <source>
        <dbReference type="Proteomes" id="UP000230886"/>
    </source>
</evidence>
<reference evidence="2 3" key="1">
    <citation type="submission" date="2017-07" db="EMBL/GenBank/DDBJ databases">
        <title>Draft sequence of Rhodococcus enclensis 23b-28.</title>
        <authorList>
            <person name="Besaury L."/>
            <person name="Sancelme M."/>
            <person name="Amato P."/>
            <person name="Lallement A."/>
            <person name="Delort A.-M."/>
        </authorList>
    </citation>
    <scope>NUCLEOTIDE SEQUENCE [LARGE SCALE GENOMIC DNA]</scope>
    <source>
        <strain evidence="2 3">23b-28</strain>
    </source>
</reference>
<evidence type="ECO:0000313" key="1">
    <source>
        <dbReference type="EMBL" id="MDE8643929.1"/>
    </source>
</evidence>
<accession>A0A069JJP8</accession>
<proteinExistence type="predicted"/>
<name>A0A069JJP8_RHOSG</name>
<dbReference type="Proteomes" id="UP000230886">
    <property type="component" value="Unassembled WGS sequence"/>
</dbReference>
<evidence type="ECO:0000313" key="2">
    <source>
        <dbReference type="EMBL" id="PCK28400.1"/>
    </source>
</evidence>
<reference evidence="1" key="2">
    <citation type="submission" date="2023-02" db="EMBL/GenBank/DDBJ databases">
        <title>A novel hydrolase synthesized by Rhodococcus erythropolis HQ is responsible for the detoxification of Zearalenone.</title>
        <authorList>
            <person name="Hu J."/>
            <person name="Xu J."/>
        </authorList>
    </citation>
    <scope>NUCLEOTIDE SEQUENCE</scope>
    <source>
        <strain evidence="1">HQ</strain>
    </source>
</reference>
<dbReference type="GeneID" id="64139152"/>
<organism evidence="2 3">
    <name type="scientific">Rhodococcus qingshengii</name>
    <dbReference type="NCBI Taxonomy" id="334542"/>
    <lineage>
        <taxon>Bacteria</taxon>
        <taxon>Bacillati</taxon>
        <taxon>Actinomycetota</taxon>
        <taxon>Actinomycetes</taxon>
        <taxon>Mycobacteriales</taxon>
        <taxon>Nocardiaceae</taxon>
        <taxon>Rhodococcus</taxon>
        <taxon>Rhodococcus erythropolis group</taxon>
    </lineage>
</organism>
<dbReference type="Proteomes" id="UP001217325">
    <property type="component" value="Unassembled WGS sequence"/>
</dbReference>
<sequence>MENYRIELPDGTTVMEDFVSDRAAIAYAVDLNHGCSEKVSVFRITAEGETIPTRMCPKPNPGSRRRARSVR</sequence>
<comment type="caution">
    <text evidence="2">The sequence shown here is derived from an EMBL/GenBank/DDBJ whole genome shotgun (WGS) entry which is preliminary data.</text>
</comment>
<dbReference type="EMBL" id="JARDXE010000001">
    <property type="protein sequence ID" value="MDE8643929.1"/>
    <property type="molecule type" value="Genomic_DNA"/>
</dbReference>
<dbReference type="EMBL" id="NOVD01000002">
    <property type="protein sequence ID" value="PCK28400.1"/>
    <property type="molecule type" value="Genomic_DNA"/>
</dbReference>
<dbReference type="AlphaFoldDB" id="A0A069JJP8"/>
<gene>
    <name evidence="2" type="ORF">CHR55_03405</name>
    <name evidence="1" type="ORF">PXH69_03140</name>
</gene>
<accession>A0A1C4GJU5</accession>
<protein>
    <submittedName>
        <fullName evidence="2">Uncharacterized protein</fullName>
    </submittedName>
</protein>
<dbReference type="RefSeq" id="WP_003945874.1">
    <property type="nucleotide sequence ID" value="NZ_AP023172.1"/>
</dbReference>